<dbReference type="InterPro" id="IPR000742">
    <property type="entry name" value="EGF"/>
</dbReference>
<keyword evidence="6" id="KW-0472">Membrane</keyword>
<dbReference type="PROSITE" id="PS50026">
    <property type="entry name" value="EGF_3"/>
    <property type="match status" value="1"/>
</dbReference>
<dbReference type="PANTHER" id="PTHR11062:SF376">
    <property type="entry name" value="EXOSTOSIN FAMILY PROTEIN"/>
    <property type="match status" value="1"/>
</dbReference>
<proteinExistence type="inferred from homology"/>
<comment type="caution">
    <text evidence="4">Lacks conserved residue(s) required for the propagation of feature annotation.</text>
</comment>
<evidence type="ECO:0000256" key="2">
    <source>
        <dbReference type="ARBA" id="ARBA00010271"/>
    </source>
</evidence>
<dbReference type="InterPro" id="IPR040911">
    <property type="entry name" value="Exostosin_GT47"/>
</dbReference>
<keyword evidence="6" id="KW-0812">Transmembrane</keyword>
<feature type="region of interest" description="Disordered" evidence="5">
    <location>
        <begin position="68"/>
        <end position="96"/>
    </location>
</feature>
<dbReference type="GO" id="GO:0000139">
    <property type="term" value="C:Golgi membrane"/>
    <property type="evidence" value="ECO:0007669"/>
    <property type="project" value="UniProtKB-SubCell"/>
</dbReference>
<dbReference type="EMBL" id="LGRX02024704">
    <property type="protein sequence ID" value="KAK3253647.1"/>
    <property type="molecule type" value="Genomic_DNA"/>
</dbReference>
<protein>
    <recommendedName>
        <fullName evidence="7">EGF-like domain-containing protein</fullName>
    </recommendedName>
</protein>
<evidence type="ECO:0000256" key="6">
    <source>
        <dbReference type="SAM" id="Phobius"/>
    </source>
</evidence>
<keyword evidence="3" id="KW-0333">Golgi apparatus</keyword>
<feature type="disulfide bond" evidence="4">
    <location>
        <begin position="413"/>
        <end position="422"/>
    </location>
</feature>
<gene>
    <name evidence="8" type="ORF">CYMTET_37107</name>
</gene>
<keyword evidence="4" id="KW-1015">Disulfide bond</keyword>
<keyword evidence="4" id="KW-0245">EGF-like domain</keyword>
<evidence type="ECO:0000256" key="3">
    <source>
        <dbReference type="ARBA" id="ARBA00023034"/>
    </source>
</evidence>
<evidence type="ECO:0000313" key="9">
    <source>
        <dbReference type="Proteomes" id="UP001190700"/>
    </source>
</evidence>
<dbReference type="AlphaFoldDB" id="A0AAE0CGZ6"/>
<keyword evidence="6" id="KW-1133">Transmembrane helix</keyword>
<dbReference type="Gene3D" id="2.10.25.10">
    <property type="entry name" value="Laminin"/>
    <property type="match status" value="1"/>
</dbReference>
<evidence type="ECO:0000259" key="7">
    <source>
        <dbReference type="PROSITE" id="PS50026"/>
    </source>
</evidence>
<feature type="compositionally biased region" description="Polar residues" evidence="5">
    <location>
        <begin position="857"/>
        <end position="876"/>
    </location>
</feature>
<dbReference type="GO" id="GO:0016757">
    <property type="term" value="F:glycosyltransferase activity"/>
    <property type="evidence" value="ECO:0007669"/>
    <property type="project" value="InterPro"/>
</dbReference>
<dbReference type="PROSITE" id="PS00022">
    <property type="entry name" value="EGF_1"/>
    <property type="match status" value="2"/>
</dbReference>
<dbReference type="PROSITE" id="PS01186">
    <property type="entry name" value="EGF_2"/>
    <property type="match status" value="1"/>
</dbReference>
<sequence length="977" mass="107520">MASESSTLSKCAIQNTNADKVKSPNRDAAPVSLLDKLVRASNALQLAMILLVIVLWLSVFWMHRQPSDTVQGHVRHSADKEVRTSPNSSQPVDVGTVGTSESIVQVAPGFAPDSAGPRERSSARPALSSKPPQAPQRSQPQVRQVNEKSPLPQPGTAPLASEGRERSIAEFSGSAEQRGLFRSRTQQGSALDLRTFRNLLFDRKERSRNNIPKMKQVQQTRTSAAVKLSRQITPPKAHKLVQPTSSKTSTPISATVPKLAKQKSVPKMHRLVGSGRCKHGTCNEELSRCDCPVNRTGVDCSEPAMPECELIPGYEVACSAGVPLSCACFKACYRAWGGEGAIPGTQRVCYEYEPAAPPESVSYTIDVKAPGVKWKIFPLPSNSPELMKALPLSSCPKFCSFHGWCSDREKCICFAGYEGALCESWSSRTCLGDCSSRGMCHNGFCQCNHGFWGVDCSISWGPDPKAPVLWNKTTKGSRRPYIYIYDLPPQFDTWYTGHRKADRPVGTLMLDRLLNSEYRTPDPETADLFFVPFNPRKSGFFKDVRRKFLDAWEYVEKTWTYLEKAGGRDHLQVITGDYGITDHFNLKEVPASISNAIFLQHNGNIQTGNFRLGHDVNVPPLQHLDDKTSPLFGGKRHARGNRSTLLFFAGGIMQPERARDGNVRTAVFLAHNATAGFDIINGRVKDYNARMASSVFCLAPPGTDGRGWGRRTTLAALHGCIPVIIQDNVRQPLEELLPYDAFSVRVSEANIPRLDQILRGYSASAIAEMQRHLACAAPRWLFSTVYGAYGNEDGSQDAVESVLQTLMRRIKFHGSSVLDDGGPMTLEASLSQMRLTSNELCSARADYEEPRPCPRSQGANGTQEKQTIHASSSPSGTEHHENDDEAVRASYAQHGKLRDEPAKEMLIDFFLGVTKLKKVLQEAGFSPGQAFYIQAGFTVLEVEYILEHLAKVKITALGECHTPANARLPQGLTIGSI</sequence>
<comment type="caution">
    <text evidence="8">The sequence shown here is derived from an EMBL/GenBank/DDBJ whole genome shotgun (WGS) entry which is preliminary data.</text>
</comment>
<comment type="similarity">
    <text evidence="2">Belongs to the glycosyltransferase 47 family.</text>
</comment>
<dbReference type="PANTHER" id="PTHR11062">
    <property type="entry name" value="EXOSTOSIN HEPARAN SULFATE GLYCOSYLTRANSFERASE -RELATED"/>
    <property type="match status" value="1"/>
</dbReference>
<feature type="region of interest" description="Disordered" evidence="5">
    <location>
        <begin position="847"/>
        <end position="884"/>
    </location>
</feature>
<feature type="domain" description="EGF-like" evidence="7">
    <location>
        <begin position="391"/>
        <end position="423"/>
    </location>
</feature>
<feature type="compositionally biased region" description="Polar residues" evidence="5">
    <location>
        <begin position="135"/>
        <end position="144"/>
    </location>
</feature>
<evidence type="ECO:0000256" key="5">
    <source>
        <dbReference type="SAM" id="MobiDB-lite"/>
    </source>
</evidence>
<feature type="compositionally biased region" description="Polar residues" evidence="5">
    <location>
        <begin position="84"/>
        <end position="96"/>
    </location>
</feature>
<feature type="disulfide bond" evidence="4">
    <location>
        <begin position="395"/>
        <end position="405"/>
    </location>
</feature>
<organism evidence="8 9">
    <name type="scientific">Cymbomonas tetramitiformis</name>
    <dbReference type="NCBI Taxonomy" id="36881"/>
    <lineage>
        <taxon>Eukaryota</taxon>
        <taxon>Viridiplantae</taxon>
        <taxon>Chlorophyta</taxon>
        <taxon>Pyramimonadophyceae</taxon>
        <taxon>Pyramimonadales</taxon>
        <taxon>Pyramimonadaceae</taxon>
        <taxon>Cymbomonas</taxon>
    </lineage>
</organism>
<dbReference type="Pfam" id="PF03016">
    <property type="entry name" value="Exostosin_GT47"/>
    <property type="match status" value="1"/>
</dbReference>
<accession>A0AAE0CGZ6</accession>
<dbReference type="Proteomes" id="UP001190700">
    <property type="component" value="Unassembled WGS sequence"/>
</dbReference>
<evidence type="ECO:0000313" key="8">
    <source>
        <dbReference type="EMBL" id="KAK3253647.1"/>
    </source>
</evidence>
<dbReference type="InterPro" id="IPR004263">
    <property type="entry name" value="Exostosin"/>
</dbReference>
<reference evidence="8 9" key="1">
    <citation type="journal article" date="2015" name="Genome Biol. Evol.">
        <title>Comparative Genomics of a Bacterivorous Green Alga Reveals Evolutionary Causalities and Consequences of Phago-Mixotrophic Mode of Nutrition.</title>
        <authorList>
            <person name="Burns J.A."/>
            <person name="Paasch A."/>
            <person name="Narechania A."/>
            <person name="Kim E."/>
        </authorList>
    </citation>
    <scope>NUCLEOTIDE SEQUENCE [LARGE SCALE GENOMIC DNA]</scope>
    <source>
        <strain evidence="8 9">PLY_AMNH</strain>
    </source>
</reference>
<feature type="transmembrane region" description="Helical" evidence="6">
    <location>
        <begin position="43"/>
        <end position="62"/>
    </location>
</feature>
<keyword evidence="9" id="KW-1185">Reference proteome</keyword>
<feature type="region of interest" description="Disordered" evidence="5">
    <location>
        <begin position="108"/>
        <end position="165"/>
    </location>
</feature>
<name>A0AAE0CGZ6_9CHLO</name>
<evidence type="ECO:0000256" key="1">
    <source>
        <dbReference type="ARBA" id="ARBA00004323"/>
    </source>
</evidence>
<evidence type="ECO:0000256" key="4">
    <source>
        <dbReference type="PROSITE-ProRule" id="PRU00076"/>
    </source>
</evidence>
<comment type="subcellular location">
    <subcellularLocation>
        <location evidence="1">Golgi apparatus membrane</location>
        <topology evidence="1">Single-pass type II membrane protein</topology>
    </subcellularLocation>
</comment>